<keyword evidence="3" id="KW-1185">Reference proteome</keyword>
<reference evidence="2 3" key="1">
    <citation type="submission" date="2019-03" db="EMBL/GenBank/DDBJ databases">
        <title>Genomic Encyclopedia of Type Strains, Phase IV (KMG-IV): sequencing the most valuable type-strain genomes for metagenomic binning, comparative biology and taxonomic classification.</title>
        <authorList>
            <person name="Goeker M."/>
        </authorList>
    </citation>
    <scope>NUCLEOTIDE SEQUENCE [LARGE SCALE GENOMIC DNA]</scope>
    <source>
        <strain evidence="2 3">DSM 21944</strain>
    </source>
</reference>
<dbReference type="Gene3D" id="2.60.120.620">
    <property type="entry name" value="q2cbj1_9rhob like domain"/>
    <property type="match status" value="1"/>
</dbReference>
<dbReference type="EMBL" id="SMAF01000005">
    <property type="protein sequence ID" value="TCS99700.1"/>
    <property type="molecule type" value="Genomic_DNA"/>
</dbReference>
<dbReference type="AlphaFoldDB" id="A0A4R3LIW4"/>
<evidence type="ECO:0000259" key="1">
    <source>
        <dbReference type="Pfam" id="PF13640"/>
    </source>
</evidence>
<dbReference type="Proteomes" id="UP000294599">
    <property type="component" value="Unassembled WGS sequence"/>
</dbReference>
<evidence type="ECO:0000313" key="3">
    <source>
        <dbReference type="Proteomes" id="UP000294599"/>
    </source>
</evidence>
<accession>A0A4R3LIW4</accession>
<name>A0A4R3LIW4_9GAMM</name>
<sequence>MPYVFDRDRLEELAVQNAAAFASADPFPHVVIPDLLRPACAQQLFEVFPGPDDPMAWDQFGAEGYEVKLACGDETKFPAPLREAIYQLNSGVFIRFLERLTGIGHLLPDPHLLGGGLHLIRRGGHLGVHADFNWHPGLKAHRRLNLLVYLNPDWRPEYRGELELWDSTASERRVSIEPVFNRAVLFATRSDTFHGHPQPWAAPEGVHRRSIAMYYYTTDRPAEEQRPAHSTLYKGYHV</sequence>
<evidence type="ECO:0000313" key="2">
    <source>
        <dbReference type="EMBL" id="TCS99700.1"/>
    </source>
</evidence>
<dbReference type="InterPro" id="IPR044862">
    <property type="entry name" value="Pro_4_hyd_alph_FE2OG_OXY"/>
</dbReference>
<organism evidence="2 3">
    <name type="scientific">Pseudofulvimonas gallinarii</name>
    <dbReference type="NCBI Taxonomy" id="634155"/>
    <lineage>
        <taxon>Bacteria</taxon>
        <taxon>Pseudomonadati</taxon>
        <taxon>Pseudomonadota</taxon>
        <taxon>Gammaproteobacteria</taxon>
        <taxon>Lysobacterales</taxon>
        <taxon>Rhodanobacteraceae</taxon>
        <taxon>Pseudofulvimonas</taxon>
    </lineage>
</organism>
<proteinExistence type="predicted"/>
<dbReference type="Pfam" id="PF13640">
    <property type="entry name" value="2OG-FeII_Oxy_3"/>
    <property type="match status" value="1"/>
</dbReference>
<gene>
    <name evidence="2" type="ORF">EDC25_105135</name>
</gene>
<feature type="domain" description="Prolyl 4-hydroxylase alpha subunit Fe(2+) 2OG dioxygenase" evidence="1">
    <location>
        <begin position="118"/>
        <end position="216"/>
    </location>
</feature>
<protein>
    <submittedName>
        <fullName evidence="2">Rps23 Pro-64 3,4-dihydroxylase Tpa1-like proline 4-hydroxylase</fullName>
    </submittedName>
</protein>
<comment type="caution">
    <text evidence="2">The sequence shown here is derived from an EMBL/GenBank/DDBJ whole genome shotgun (WGS) entry which is preliminary data.</text>
</comment>